<organism evidence="1 2">
    <name type="scientific">Cirrhinus mrigala</name>
    <name type="common">Mrigala</name>
    <dbReference type="NCBI Taxonomy" id="683832"/>
    <lineage>
        <taxon>Eukaryota</taxon>
        <taxon>Metazoa</taxon>
        <taxon>Chordata</taxon>
        <taxon>Craniata</taxon>
        <taxon>Vertebrata</taxon>
        <taxon>Euteleostomi</taxon>
        <taxon>Actinopterygii</taxon>
        <taxon>Neopterygii</taxon>
        <taxon>Teleostei</taxon>
        <taxon>Ostariophysi</taxon>
        <taxon>Cypriniformes</taxon>
        <taxon>Cyprinidae</taxon>
        <taxon>Labeoninae</taxon>
        <taxon>Labeonini</taxon>
        <taxon>Cirrhinus</taxon>
    </lineage>
</organism>
<reference evidence="1 2" key="1">
    <citation type="submission" date="2024-05" db="EMBL/GenBank/DDBJ databases">
        <title>Genome sequencing and assembly of Indian major carp, Cirrhinus mrigala (Hamilton, 1822).</title>
        <authorList>
            <person name="Mohindra V."/>
            <person name="Chowdhury L.M."/>
            <person name="Lal K."/>
            <person name="Jena J.K."/>
        </authorList>
    </citation>
    <scope>NUCLEOTIDE SEQUENCE [LARGE SCALE GENOMIC DNA]</scope>
    <source>
        <strain evidence="1">CM1030</strain>
        <tissue evidence="1">Blood</tissue>
    </source>
</reference>
<sequence>QGDDLILGTNVIKHLVHRLKGSDRYWELISTPSGRNSEGDEFLSMLAGIHRWRGETVPDVV</sequence>
<keyword evidence="2" id="KW-1185">Reference proteome</keyword>
<feature type="non-terminal residue" evidence="1">
    <location>
        <position position="1"/>
    </location>
</feature>
<gene>
    <name evidence="1" type="ORF">M9458_043723</name>
</gene>
<evidence type="ECO:0000313" key="1">
    <source>
        <dbReference type="EMBL" id="KAL0159998.1"/>
    </source>
</evidence>
<protein>
    <submittedName>
        <fullName evidence="1">Uncharacterized protein</fullName>
    </submittedName>
</protein>
<feature type="non-terminal residue" evidence="1">
    <location>
        <position position="61"/>
    </location>
</feature>
<dbReference type="AlphaFoldDB" id="A0ABD0ND88"/>
<dbReference type="EMBL" id="JAMKFB020000022">
    <property type="protein sequence ID" value="KAL0159998.1"/>
    <property type="molecule type" value="Genomic_DNA"/>
</dbReference>
<dbReference type="Proteomes" id="UP001529510">
    <property type="component" value="Unassembled WGS sequence"/>
</dbReference>
<proteinExistence type="predicted"/>
<evidence type="ECO:0000313" key="2">
    <source>
        <dbReference type="Proteomes" id="UP001529510"/>
    </source>
</evidence>
<comment type="caution">
    <text evidence="1">The sequence shown here is derived from an EMBL/GenBank/DDBJ whole genome shotgun (WGS) entry which is preliminary data.</text>
</comment>
<accession>A0ABD0ND88</accession>
<name>A0ABD0ND88_CIRMR</name>